<proteinExistence type="predicted"/>
<dbReference type="Proteomes" id="UP000650616">
    <property type="component" value="Unassembled WGS sequence"/>
</dbReference>
<dbReference type="AlphaFoldDB" id="A0AAW3ZT90"/>
<dbReference type="InterPro" id="IPR045584">
    <property type="entry name" value="Pilin-like"/>
</dbReference>
<dbReference type="NCBIfam" id="TIGR02532">
    <property type="entry name" value="IV_pilin_GFxxxE"/>
    <property type="match status" value="1"/>
</dbReference>
<evidence type="ECO:0000313" key="3">
    <source>
        <dbReference type="Proteomes" id="UP000650616"/>
    </source>
</evidence>
<dbReference type="Proteomes" id="UP001318760">
    <property type="component" value="Unassembled WGS sequence"/>
</dbReference>
<reference evidence="1 4" key="2">
    <citation type="submission" date="2020-10" db="EMBL/GenBank/DDBJ databases">
        <title>Campylobacter californiensis sp. nov. isolated from cattle and feral swine in California.</title>
        <authorList>
            <person name="Miller W.G."/>
        </authorList>
    </citation>
    <scope>NUCLEOTIDE SEQUENCE [LARGE SCALE GENOMIC DNA]</scope>
    <source>
        <strain evidence="1 4">RM12919</strain>
    </source>
</reference>
<evidence type="ECO:0000313" key="1">
    <source>
        <dbReference type="EMBL" id="MBE2987258.1"/>
    </source>
</evidence>
<evidence type="ECO:0000313" key="2">
    <source>
        <dbReference type="EMBL" id="MBE3608569.1"/>
    </source>
</evidence>
<dbReference type="Pfam" id="PF07963">
    <property type="entry name" value="N_methyl"/>
    <property type="match status" value="1"/>
</dbReference>
<dbReference type="Gene3D" id="3.30.700.10">
    <property type="entry name" value="Glycoprotein, Type 4 Pilin"/>
    <property type="match status" value="1"/>
</dbReference>
<sequence length="241" mass="26707">MASKRAFTMIELVLVIVIAGILAALAVPRVKRDNLREAAEQIITHIRYAQHLALQDDKFKFDSKGDPQKEWYKKRWNLTFNNTSVTNCNIDKKNKSSWKYHIYHDIAKDGTGNLNSVSEAASNIIKNGHLLSAGWQGISKVACKKVDQSLNIGKRYGVTNVTLEGSCGRNRSQTISFDELGRPMRTVSTTNGGGSARGYDRLLKDSCRINLSDGSSTVSILVHQNTGYACILDPSTNQCKK</sequence>
<dbReference type="EMBL" id="LIWG01000009">
    <property type="protein sequence ID" value="MBE3608569.1"/>
    <property type="molecule type" value="Genomic_DNA"/>
</dbReference>
<comment type="caution">
    <text evidence="2">The sequence shown here is derived from an EMBL/GenBank/DDBJ whole genome shotgun (WGS) entry which is preliminary data.</text>
</comment>
<reference evidence="2 3" key="1">
    <citation type="submission" date="2015-08" db="EMBL/GenBank/DDBJ databases">
        <title>Comparative genomics of the Campylobacter concisus group.</title>
        <authorList>
            <person name="Yee E."/>
            <person name="Chapman M.H."/>
            <person name="Huynh S."/>
            <person name="Bono J.L."/>
            <person name="On S.L."/>
            <person name="St Leger J."/>
            <person name="Foster G."/>
            <person name="Parker C.T."/>
            <person name="Miller W.G."/>
        </authorList>
    </citation>
    <scope>NUCLEOTIDE SEQUENCE [LARGE SCALE GENOMIC DNA]</scope>
    <source>
        <strain evidence="2 3">RM9337</strain>
    </source>
</reference>
<dbReference type="SUPFAM" id="SSF54523">
    <property type="entry name" value="Pili subunits"/>
    <property type="match status" value="1"/>
</dbReference>
<gene>
    <name evidence="1" type="ORF">CCAL12919_09080</name>
    <name evidence="2" type="ORF">CCAL9337_07530</name>
</gene>
<dbReference type="EMBL" id="JADBHS010000028">
    <property type="protein sequence ID" value="MBE2987258.1"/>
    <property type="molecule type" value="Genomic_DNA"/>
</dbReference>
<accession>A0AAW3ZT90</accession>
<keyword evidence="3" id="KW-1185">Reference proteome</keyword>
<evidence type="ECO:0000313" key="4">
    <source>
        <dbReference type="Proteomes" id="UP001318760"/>
    </source>
</evidence>
<protein>
    <submittedName>
        <fullName evidence="2">Type II secretion system protein</fullName>
    </submittedName>
</protein>
<name>A0AAW3ZT90_9BACT</name>
<organism evidence="2 3">
    <name type="scientific">Campylobacter californiensis</name>
    <dbReference type="NCBI Taxonomy" id="1032243"/>
    <lineage>
        <taxon>Bacteria</taxon>
        <taxon>Pseudomonadati</taxon>
        <taxon>Campylobacterota</taxon>
        <taxon>Epsilonproteobacteria</taxon>
        <taxon>Campylobacterales</taxon>
        <taxon>Campylobacteraceae</taxon>
        <taxon>Campylobacter</taxon>
    </lineage>
</organism>
<dbReference type="InterPro" id="IPR012902">
    <property type="entry name" value="N_methyl_site"/>
</dbReference>
<dbReference type="RefSeq" id="WP_169937850.1">
    <property type="nucleotide sequence ID" value="NZ_JADBHR010000006.1"/>
</dbReference>